<dbReference type="GO" id="GO:0016787">
    <property type="term" value="F:hydrolase activity"/>
    <property type="evidence" value="ECO:0007669"/>
    <property type="project" value="UniProtKB-KW"/>
</dbReference>
<name>A0A834FPW5_ORYME</name>
<accession>A0A834FPW5</accession>
<protein>
    <submittedName>
        <fullName evidence="2">Inactive ubiquitin carboxyl-terminal hydrolase 53</fullName>
    </submittedName>
</protein>
<proteinExistence type="predicted"/>
<evidence type="ECO:0000313" key="3">
    <source>
        <dbReference type="Proteomes" id="UP000646548"/>
    </source>
</evidence>
<feature type="compositionally biased region" description="Basic and acidic residues" evidence="1">
    <location>
        <begin position="140"/>
        <end position="156"/>
    </location>
</feature>
<feature type="non-terminal residue" evidence="2">
    <location>
        <position position="1"/>
    </location>
</feature>
<evidence type="ECO:0000256" key="1">
    <source>
        <dbReference type="SAM" id="MobiDB-lite"/>
    </source>
</evidence>
<evidence type="ECO:0000313" key="2">
    <source>
        <dbReference type="EMBL" id="KAF6738303.1"/>
    </source>
</evidence>
<gene>
    <name evidence="2" type="ORF">FQA47_016935</name>
</gene>
<sequence length="235" mass="25858">TRAFRYTPGIMEKNSGLDSEQEDDADDRRSSPMPPYLVKTSSSEWNSSDDLTGPFSEQEETSTSHFDPFPYNYPPSLPPRTYSNFHTEASGSLPPEGPAWSCPLSEPRNGLSHTTLRRWIETPAEHGLSSDTSSKSGSSDQERNDLSASESDDRFPSPKPSYDDGASGKVHPTTFFSVDSCMTDTYRAKYHKKPAFFMKAEEHTSSGESDVEGRGFGLTNVQALDSSRSKADSGT</sequence>
<feature type="region of interest" description="Disordered" evidence="1">
    <location>
        <begin position="201"/>
        <end position="235"/>
    </location>
</feature>
<dbReference type="EMBL" id="WKFB01000031">
    <property type="protein sequence ID" value="KAF6738303.1"/>
    <property type="molecule type" value="Genomic_DNA"/>
</dbReference>
<dbReference type="AlphaFoldDB" id="A0A834FPW5"/>
<feature type="compositionally biased region" description="Polar residues" evidence="1">
    <location>
        <begin position="39"/>
        <end position="50"/>
    </location>
</feature>
<comment type="caution">
    <text evidence="2">The sequence shown here is derived from an EMBL/GenBank/DDBJ whole genome shotgun (WGS) entry which is preliminary data.</text>
</comment>
<feature type="region of interest" description="Disordered" evidence="1">
    <location>
        <begin position="1"/>
        <end position="174"/>
    </location>
</feature>
<feature type="compositionally biased region" description="Polar residues" evidence="1">
    <location>
        <begin position="81"/>
        <end position="90"/>
    </location>
</feature>
<dbReference type="Proteomes" id="UP000646548">
    <property type="component" value="Unassembled WGS sequence"/>
</dbReference>
<organism evidence="2 3">
    <name type="scientific">Oryzias melastigma</name>
    <name type="common">Marine medaka</name>
    <dbReference type="NCBI Taxonomy" id="30732"/>
    <lineage>
        <taxon>Eukaryota</taxon>
        <taxon>Metazoa</taxon>
        <taxon>Chordata</taxon>
        <taxon>Craniata</taxon>
        <taxon>Vertebrata</taxon>
        <taxon>Euteleostomi</taxon>
        <taxon>Actinopterygii</taxon>
        <taxon>Neopterygii</taxon>
        <taxon>Teleostei</taxon>
        <taxon>Neoteleostei</taxon>
        <taxon>Acanthomorphata</taxon>
        <taxon>Ovalentaria</taxon>
        <taxon>Atherinomorphae</taxon>
        <taxon>Beloniformes</taxon>
        <taxon>Adrianichthyidae</taxon>
        <taxon>Oryziinae</taxon>
        <taxon>Oryzias</taxon>
    </lineage>
</organism>
<keyword evidence="2" id="KW-0378">Hydrolase</keyword>
<reference evidence="2" key="1">
    <citation type="journal article" name="BMC Genomics">
        <title>Long-read sequencing and de novo genome assembly of marine medaka (Oryzias melastigma).</title>
        <authorList>
            <person name="Liang P."/>
            <person name="Saqib H.S.A."/>
            <person name="Ni X."/>
            <person name="Shen Y."/>
        </authorList>
    </citation>
    <scope>NUCLEOTIDE SEQUENCE</scope>
    <source>
        <strain evidence="2">Bigg-433</strain>
    </source>
</reference>
<feature type="compositionally biased region" description="Low complexity" evidence="1">
    <location>
        <begin position="129"/>
        <end position="139"/>
    </location>
</feature>